<sequence length="288" mass="33156">MENDVSPLADEGCAEFSDGTKHSVRSSGDIHLTNKICLTNMLHVSDLKFNLLYVSKLCNTSSIRFKFYPSYCVMQDHKAKEVVAVGCMLGRLYHLKKQSFDKKFINRMMNYNKEYGLSTSTVTFETWHRKLRHISQNRMMHIGLIRGNKTEASTCEEPRSFTQANQIKEWREAMSDELEALERNNTWRITKLPQRHSEEIIADIKLYLDKLFTIKDLGPARYFLGLEIARSNGGLTITQAKYTRDIIQDSQAKETSIPLPSRVKLTAFAGKPLPNLEAYRRLLGRLLI</sequence>
<dbReference type="InParanoid" id="A0A6I9SVI6"/>
<evidence type="ECO:0000313" key="3">
    <source>
        <dbReference type="RefSeq" id="XP_011071439.1"/>
    </source>
</evidence>
<dbReference type="AlphaFoldDB" id="A0A6I9SVI6"/>
<reference evidence="3" key="2">
    <citation type="submission" date="2025-08" db="UniProtKB">
        <authorList>
            <consortium name="RefSeq"/>
        </authorList>
    </citation>
    <scope>IDENTIFICATION</scope>
</reference>
<name>A0A6I9SVI6_SESIN</name>
<protein>
    <submittedName>
        <fullName evidence="3">Uncharacterized protein LOC105156883</fullName>
    </submittedName>
</protein>
<dbReference type="RefSeq" id="XP_011071439.1">
    <property type="nucleotide sequence ID" value="XM_011073137.1"/>
</dbReference>
<evidence type="ECO:0000259" key="1">
    <source>
        <dbReference type="Pfam" id="PF07727"/>
    </source>
</evidence>
<keyword evidence="2" id="KW-1185">Reference proteome</keyword>
<organism evidence="2 3">
    <name type="scientific">Sesamum indicum</name>
    <name type="common">Oriental sesame</name>
    <name type="synonym">Sesamum orientale</name>
    <dbReference type="NCBI Taxonomy" id="4182"/>
    <lineage>
        <taxon>Eukaryota</taxon>
        <taxon>Viridiplantae</taxon>
        <taxon>Streptophyta</taxon>
        <taxon>Embryophyta</taxon>
        <taxon>Tracheophyta</taxon>
        <taxon>Spermatophyta</taxon>
        <taxon>Magnoliopsida</taxon>
        <taxon>eudicotyledons</taxon>
        <taxon>Gunneridae</taxon>
        <taxon>Pentapetalae</taxon>
        <taxon>asterids</taxon>
        <taxon>lamiids</taxon>
        <taxon>Lamiales</taxon>
        <taxon>Pedaliaceae</taxon>
        <taxon>Sesamum</taxon>
    </lineage>
</organism>
<dbReference type="Proteomes" id="UP000504604">
    <property type="component" value="Linkage group LG1"/>
</dbReference>
<feature type="domain" description="Reverse transcriptase Ty1/copia-type" evidence="1">
    <location>
        <begin position="199"/>
        <end position="251"/>
    </location>
</feature>
<dbReference type="GeneID" id="105156883"/>
<dbReference type="InterPro" id="IPR013103">
    <property type="entry name" value="RVT_2"/>
</dbReference>
<evidence type="ECO:0000313" key="2">
    <source>
        <dbReference type="Proteomes" id="UP000504604"/>
    </source>
</evidence>
<accession>A0A6I9SVI6</accession>
<reference evidence="2" key="1">
    <citation type="submission" date="2024-10" db="UniProtKB">
        <authorList>
            <consortium name="RefSeq"/>
        </authorList>
    </citation>
    <scope>NUCLEOTIDE SEQUENCE [LARGE SCALE GENOMIC DNA]</scope>
    <source>
        <strain evidence="2">cv. Zhongzhi No. 13</strain>
    </source>
</reference>
<proteinExistence type="predicted"/>
<dbReference type="KEGG" id="sind:105156883"/>
<dbReference type="OrthoDB" id="1919845at2759"/>
<dbReference type="Pfam" id="PF07727">
    <property type="entry name" value="RVT_2"/>
    <property type="match status" value="1"/>
</dbReference>
<gene>
    <name evidence="3" type="primary">LOC105156883</name>
</gene>